<gene>
    <name evidence="2" type="ORF">SAMN05216226_11285</name>
</gene>
<reference evidence="2 3" key="1">
    <citation type="submission" date="2016-10" db="EMBL/GenBank/DDBJ databases">
        <authorList>
            <person name="de Groot N.N."/>
        </authorList>
    </citation>
    <scope>NUCLEOTIDE SEQUENCE [LARGE SCALE GENOMIC DNA]</scope>
    <source>
        <strain evidence="2 3">IBRC-M10015</strain>
    </source>
</reference>
<sequence length="669" mass="71488">MKREGAVVVDARTFLVVIGLAVLLVTAGCSSLGGDGETDSPTAGAATPTTTGEQTPDTPQAVRTVTDDLDAETAATFERLVTDEDGELTDEGERLLDRLDATAELGATQRDAVVKSVVDREDIGSVVETLDTLLATPDAFAAEALAAGLDDSNGDGILDGEATALGLDSADVDNRTVDIARRAREDGYGEREITAIQRLADFDAFAWRQAEAFGLVNNVADGDVTANDLDLLNDTSGDGLLDGTVAELGLDPAPSRERLATATETLGQEAFSLLGIRYLEQYATVLDDDAARQQAAALDRLEPVEPATLSQDDVAALADDDGDGLINAMEAELGLDAAKADPAIARVVTRLVDGDYGETERQYVERVVDLREYRGNDYERWSQATALGLLGEELANGTVTDSQLQALGNNDTDKLLNGIETEFGTDPNVADTSGDGFLDHLLWGPMQDLGLDVSPDSPNVFVEVDTAEGVAAPSEEQKQAVQSLFESAPDNIGEINVQFRVCHTEQADIAEPEDMIGDTLEDRNITGLGFHYLLLADGLVAGATQGATLTLPVDDAQYDDLTSWMVVDGTLWRTNSEVYQAGTIAHELGHSLGIGGDAYLGVDSFEVSAERYQSIMNYNYPLEDLTFSTGEPFNDYEQMANQTFGSRFQDRSTLETMWDDGDADEEALC</sequence>
<dbReference type="PROSITE" id="PS51257">
    <property type="entry name" value="PROKAR_LIPOPROTEIN"/>
    <property type="match status" value="1"/>
</dbReference>
<evidence type="ECO:0000256" key="1">
    <source>
        <dbReference type="SAM" id="MobiDB-lite"/>
    </source>
</evidence>
<evidence type="ECO:0000313" key="3">
    <source>
        <dbReference type="Proteomes" id="UP000198856"/>
    </source>
</evidence>
<evidence type="ECO:0000313" key="2">
    <source>
        <dbReference type="EMBL" id="SDJ94094.1"/>
    </source>
</evidence>
<dbReference type="Proteomes" id="UP000198856">
    <property type="component" value="Unassembled WGS sequence"/>
</dbReference>
<dbReference type="SUPFAM" id="SSF55486">
    <property type="entry name" value="Metalloproteases ('zincins'), catalytic domain"/>
    <property type="match status" value="1"/>
</dbReference>
<accession>A0A1G8XV95</accession>
<protein>
    <submittedName>
        <fullName evidence="2">Uncharacterized protein</fullName>
    </submittedName>
</protein>
<feature type="region of interest" description="Disordered" evidence="1">
    <location>
        <begin position="32"/>
        <end position="60"/>
    </location>
</feature>
<dbReference type="EMBL" id="FNFC01000012">
    <property type="protein sequence ID" value="SDJ94094.1"/>
    <property type="molecule type" value="Genomic_DNA"/>
</dbReference>
<dbReference type="GO" id="GO:0008237">
    <property type="term" value="F:metallopeptidase activity"/>
    <property type="evidence" value="ECO:0007669"/>
    <property type="project" value="InterPro"/>
</dbReference>
<name>A0A1G8XV95_9EURY</name>
<dbReference type="OrthoDB" id="268789at2157"/>
<dbReference type="InterPro" id="IPR024079">
    <property type="entry name" value="MetalloPept_cat_dom_sf"/>
</dbReference>
<proteinExistence type="predicted"/>
<dbReference type="Gene3D" id="3.40.390.10">
    <property type="entry name" value="Collagenase (Catalytic Domain)"/>
    <property type="match status" value="1"/>
</dbReference>
<dbReference type="STRING" id="890420.SAMN05216226_11285"/>
<dbReference type="RefSeq" id="WP_092703612.1">
    <property type="nucleotide sequence ID" value="NZ_FNFC01000012.1"/>
</dbReference>
<dbReference type="AlphaFoldDB" id="A0A1G8XV95"/>
<organism evidence="2 3">
    <name type="scientific">Halovenus aranensis</name>
    <dbReference type="NCBI Taxonomy" id="890420"/>
    <lineage>
        <taxon>Archaea</taxon>
        <taxon>Methanobacteriati</taxon>
        <taxon>Methanobacteriota</taxon>
        <taxon>Stenosarchaea group</taxon>
        <taxon>Halobacteria</taxon>
        <taxon>Halobacteriales</taxon>
        <taxon>Haloarculaceae</taxon>
        <taxon>Halovenus</taxon>
    </lineage>
</organism>
<keyword evidence="3" id="KW-1185">Reference proteome</keyword>
<feature type="compositionally biased region" description="Low complexity" evidence="1">
    <location>
        <begin position="39"/>
        <end position="60"/>
    </location>
</feature>